<dbReference type="Gene3D" id="2.60.40.10">
    <property type="entry name" value="Immunoglobulins"/>
    <property type="match status" value="2"/>
</dbReference>
<name>A0A8J6UB93_9FLAO</name>
<organism evidence="13 14">
    <name type="scientific">Aestuariibaculum suncheonense</name>
    <dbReference type="NCBI Taxonomy" id="1028745"/>
    <lineage>
        <taxon>Bacteria</taxon>
        <taxon>Pseudomonadati</taxon>
        <taxon>Bacteroidota</taxon>
        <taxon>Flavobacteriia</taxon>
        <taxon>Flavobacteriales</taxon>
        <taxon>Flavobacteriaceae</taxon>
    </lineage>
</organism>
<dbReference type="PROSITE" id="PS00719">
    <property type="entry name" value="GLYCOSYL_HYDROL_F2_1"/>
    <property type="match status" value="1"/>
</dbReference>
<dbReference type="Pfam" id="PF02837">
    <property type="entry name" value="Glyco_hydro_2_N"/>
    <property type="match status" value="1"/>
</dbReference>
<comment type="caution">
    <text evidence="13">The sequence shown here is derived from an EMBL/GenBank/DDBJ whole genome shotgun (WGS) entry which is preliminary data.</text>
</comment>
<comment type="catalytic activity">
    <reaction evidence="1 10">
        <text>Hydrolysis of terminal non-reducing beta-D-galactose residues in beta-D-galactosides.</text>
        <dbReference type="EC" id="3.2.1.23"/>
    </reaction>
</comment>
<dbReference type="InterPro" id="IPR036156">
    <property type="entry name" value="Beta-gal/glucu_dom_sf"/>
</dbReference>
<dbReference type="Proteomes" id="UP000602057">
    <property type="component" value="Unassembled WGS sequence"/>
</dbReference>
<dbReference type="InterPro" id="IPR013783">
    <property type="entry name" value="Ig-like_fold"/>
</dbReference>
<evidence type="ECO:0000313" key="14">
    <source>
        <dbReference type="Proteomes" id="UP000602057"/>
    </source>
</evidence>
<dbReference type="SUPFAM" id="SSF74650">
    <property type="entry name" value="Galactose mutarotase-like"/>
    <property type="match status" value="1"/>
</dbReference>
<evidence type="ECO:0000256" key="6">
    <source>
        <dbReference type="ARBA" id="ARBA00022801"/>
    </source>
</evidence>
<dbReference type="EMBL" id="JACVXC010000002">
    <property type="protein sequence ID" value="MBD0835247.1"/>
    <property type="molecule type" value="Genomic_DNA"/>
</dbReference>
<dbReference type="SUPFAM" id="SSF51445">
    <property type="entry name" value="(Trans)glycosidases"/>
    <property type="match status" value="1"/>
</dbReference>
<reference evidence="13" key="1">
    <citation type="journal article" date="2013" name="Int. J. Syst. Evol. Microbiol.">
        <title>Aestuariibaculum suncheonense gen. nov., sp. nov., a marine bacterium of the family Flavobacteriaceae isolated from a tidal flat and emended descriptions of the genera Gaetbulibacter and Tamlana.</title>
        <authorList>
            <person name="Jeong S.H."/>
            <person name="Park M.S."/>
            <person name="Jin H.M."/>
            <person name="Lee K."/>
            <person name="Park W."/>
            <person name="Jeon C.O."/>
        </authorList>
    </citation>
    <scope>NUCLEOTIDE SEQUENCE</scope>
    <source>
        <strain evidence="13">SC17</strain>
    </source>
</reference>
<evidence type="ECO:0000256" key="9">
    <source>
        <dbReference type="ARBA" id="ARBA00032230"/>
    </source>
</evidence>
<proteinExistence type="inferred from homology"/>
<dbReference type="Gene3D" id="2.70.98.10">
    <property type="match status" value="1"/>
</dbReference>
<keyword evidence="7" id="KW-0106">Calcium</keyword>
<dbReference type="Gene3D" id="2.60.120.260">
    <property type="entry name" value="Galactose-binding domain-like"/>
    <property type="match status" value="1"/>
</dbReference>
<keyword evidence="11" id="KW-0732">Signal</keyword>
<dbReference type="PROSITE" id="PS00608">
    <property type="entry name" value="GLYCOSYL_HYDROL_F2_2"/>
    <property type="match status" value="1"/>
</dbReference>
<keyword evidence="14" id="KW-1185">Reference proteome</keyword>
<dbReference type="PANTHER" id="PTHR46323">
    <property type="entry name" value="BETA-GALACTOSIDASE"/>
    <property type="match status" value="1"/>
</dbReference>
<evidence type="ECO:0000313" key="13">
    <source>
        <dbReference type="EMBL" id="MBD0835247.1"/>
    </source>
</evidence>
<dbReference type="SUPFAM" id="SSF49785">
    <property type="entry name" value="Galactose-binding domain-like"/>
    <property type="match status" value="1"/>
</dbReference>
<evidence type="ECO:0000256" key="4">
    <source>
        <dbReference type="ARBA" id="ARBA00011245"/>
    </source>
</evidence>
<reference evidence="13" key="2">
    <citation type="submission" date="2020-09" db="EMBL/GenBank/DDBJ databases">
        <authorList>
            <person name="Wu Z."/>
        </authorList>
    </citation>
    <scope>NUCLEOTIDE SEQUENCE</scope>
    <source>
        <strain evidence="13">SC17</strain>
    </source>
</reference>
<dbReference type="GO" id="GO:0030246">
    <property type="term" value="F:carbohydrate binding"/>
    <property type="evidence" value="ECO:0007669"/>
    <property type="project" value="InterPro"/>
</dbReference>
<dbReference type="FunFam" id="3.20.20.80:FF:000121">
    <property type="entry name" value="Beta-galactosidase"/>
    <property type="match status" value="1"/>
</dbReference>
<dbReference type="Pfam" id="PF16353">
    <property type="entry name" value="LacZ_4"/>
    <property type="match status" value="1"/>
</dbReference>
<comment type="similarity">
    <text evidence="3 10">Belongs to the glycosyl hydrolase 2 family.</text>
</comment>
<dbReference type="InterPro" id="IPR017853">
    <property type="entry name" value="GH"/>
</dbReference>
<dbReference type="Pfam" id="PF02836">
    <property type="entry name" value="Glyco_hydro_2_C"/>
    <property type="match status" value="1"/>
</dbReference>
<dbReference type="GO" id="GO:0005990">
    <property type="term" value="P:lactose catabolic process"/>
    <property type="evidence" value="ECO:0007669"/>
    <property type="project" value="TreeGrafter"/>
</dbReference>
<feature type="chain" id="PRO_5035198065" description="Beta-galactosidase" evidence="11">
    <location>
        <begin position="19"/>
        <end position="1032"/>
    </location>
</feature>
<dbReference type="InterPro" id="IPR032312">
    <property type="entry name" value="LacZ_4"/>
</dbReference>
<evidence type="ECO:0000256" key="2">
    <source>
        <dbReference type="ARBA" id="ARBA00001913"/>
    </source>
</evidence>
<keyword evidence="8 10" id="KW-0326">Glycosidase</keyword>
<keyword evidence="6 10" id="KW-0378">Hydrolase</keyword>
<dbReference type="InterPro" id="IPR014718">
    <property type="entry name" value="GH-type_carb-bd"/>
</dbReference>
<dbReference type="PRINTS" id="PR00132">
    <property type="entry name" value="GLHYDRLASE2"/>
</dbReference>
<dbReference type="InterPro" id="IPR023232">
    <property type="entry name" value="Glyco_hydro_2_AS"/>
</dbReference>
<evidence type="ECO:0000256" key="11">
    <source>
        <dbReference type="SAM" id="SignalP"/>
    </source>
</evidence>
<comment type="subunit">
    <text evidence="4">Monomer.</text>
</comment>
<evidence type="ECO:0000256" key="8">
    <source>
        <dbReference type="ARBA" id="ARBA00023295"/>
    </source>
</evidence>
<dbReference type="InterPro" id="IPR023230">
    <property type="entry name" value="Glyco_hydro_2_CS"/>
</dbReference>
<dbReference type="Gene3D" id="3.20.20.80">
    <property type="entry name" value="Glycosidases"/>
    <property type="match status" value="1"/>
</dbReference>
<dbReference type="InterPro" id="IPR008979">
    <property type="entry name" value="Galactose-bd-like_sf"/>
</dbReference>
<evidence type="ECO:0000259" key="12">
    <source>
        <dbReference type="SMART" id="SM01038"/>
    </source>
</evidence>
<dbReference type="InterPro" id="IPR006101">
    <property type="entry name" value="Glyco_hydro_2"/>
</dbReference>
<dbReference type="InterPro" id="IPR006103">
    <property type="entry name" value="Glyco_hydro_2_cat"/>
</dbReference>
<evidence type="ECO:0000256" key="5">
    <source>
        <dbReference type="ARBA" id="ARBA00012756"/>
    </source>
</evidence>
<dbReference type="InterPro" id="IPR004199">
    <property type="entry name" value="B-gal_small/dom_5"/>
</dbReference>
<evidence type="ECO:0000256" key="10">
    <source>
        <dbReference type="RuleBase" id="RU361154"/>
    </source>
</evidence>
<sequence length="1032" mass="118335">MKNLIVIICCLMGVFLQAQTLDPVTENPEITEMNKLDARSSFFPYRSMELAKSNDLTSAENYLLLNGIWQFNYSESPESRPVDFYKNSYDTSNWSAIKVPGNWEVEGFGVPIYVNASYPFAKGQASPPDIPDGHNPVGAYKRDFELPSNWREDKIYIHLGAVKSAFYIWINGEQVGYSQGSKLPAEFDVTEYVKPGKNSVALEVYRWSDGSYLECQDFWRLSGIERDVYLYSRPQVQLQDYWAKSGLVNNYTDGDFNLTLDVKSFSSKKQKGRVEVKLLKSGEEVFSGSSGYELLENGTSTLSFTQIIKDVKSWSAEDPALYELDIVVKDKKGGVLEAISKKVGFRTSEVKDGQYLLNGQPILFKGVNRHEHDPVTGHVVSRQDMLKDIQLFKQYNINAVRTCHYPNDPYFYELCDKYGIYMIDEANIESHGMGYALHKTLANNPEWLKAHMERTQRMIERDKNHPSVIIWSLGNEAGNGYNFYNTYLLAKKLDTTRPTQYERAGLEWNTDLFVPMYATPKYVEEYANNEEFTKPLVQCEYAHAMGNSMGGFKEYWDLYEKYDKLQGGFIWDWVDQGIKTVKNGREIYAYGGDFGPEGTPSDNNFLNNGLVQPDRTPNPHIHEVKYVHQNVKFYDKDVSKGYIIMKNWYFFRDLSNYTLNWEIIENGIVVENGSIDNIVTKPQAEKIINIPFKTSFKPDEEYFLNIDVKLKADEPLLESGYTIAYEQFQLQESSIKGPELSTQPISYKEQNDVITVNGDDFKLVFDSHEGVLDQYNYKGNSLITSGPEVNFWRSPNDNDYGAQTQKKYKVWKDVTKGIEVSSSIKTLNESSVEVRFKRDLLNGDAQVVETYVVYGNGAIQVTNEFKAIKGSHPNLFKFGNRLILPKDYKTIKYYGKGPFEAYTDRQHAAKVGLYTQTVKEQYFPYIRPQETGNKLDVRWVDIIKENGSGLKFLSSSPFSFSALNYSQEDLDSGDEKGQKHAGELDARPEIYINIDGFQQGLGSINSWGTLPMDQYLLPYKDYSYSYWMMPVK</sequence>
<dbReference type="EC" id="3.2.1.23" evidence="5 10"/>
<dbReference type="PANTHER" id="PTHR46323:SF2">
    <property type="entry name" value="BETA-GALACTOSIDASE"/>
    <property type="match status" value="1"/>
</dbReference>
<gene>
    <name evidence="13" type="ORF">ICJ84_07370</name>
</gene>
<protein>
    <recommendedName>
        <fullName evidence="5 10">Beta-galactosidase</fullName>
        <ecNumber evidence="5 10">3.2.1.23</ecNumber>
    </recommendedName>
    <alternativeName>
        <fullName evidence="9 10">Lactase</fullName>
    </alternativeName>
</protein>
<evidence type="ECO:0000256" key="7">
    <source>
        <dbReference type="ARBA" id="ARBA00022837"/>
    </source>
</evidence>
<dbReference type="Pfam" id="PF00703">
    <property type="entry name" value="Glyco_hydro_2"/>
    <property type="match status" value="1"/>
</dbReference>
<dbReference type="Pfam" id="PF02929">
    <property type="entry name" value="Bgal_small_N"/>
    <property type="match status" value="1"/>
</dbReference>
<feature type="signal peptide" evidence="11">
    <location>
        <begin position="1"/>
        <end position="18"/>
    </location>
</feature>
<evidence type="ECO:0000256" key="1">
    <source>
        <dbReference type="ARBA" id="ARBA00001412"/>
    </source>
</evidence>
<dbReference type="InterPro" id="IPR011013">
    <property type="entry name" value="Gal_mutarotase_sf_dom"/>
</dbReference>
<feature type="domain" description="Beta galactosidase small chain/" evidence="12">
    <location>
        <begin position="755"/>
        <end position="1029"/>
    </location>
</feature>
<dbReference type="InterPro" id="IPR006104">
    <property type="entry name" value="Glyco_hydro_2_N"/>
</dbReference>
<accession>A0A8J6UB93</accession>
<comment type="cofactor">
    <cofactor evidence="2">
        <name>Ca(2+)</name>
        <dbReference type="ChEBI" id="CHEBI:29108"/>
    </cofactor>
</comment>
<evidence type="ECO:0000256" key="3">
    <source>
        <dbReference type="ARBA" id="ARBA00007401"/>
    </source>
</evidence>
<dbReference type="InterPro" id="IPR050347">
    <property type="entry name" value="Bact_Beta-galactosidase"/>
</dbReference>
<dbReference type="InterPro" id="IPR006102">
    <property type="entry name" value="Ig-like_GH2"/>
</dbReference>
<dbReference type="GO" id="GO:0004565">
    <property type="term" value="F:beta-galactosidase activity"/>
    <property type="evidence" value="ECO:0007669"/>
    <property type="project" value="UniProtKB-EC"/>
</dbReference>
<dbReference type="GO" id="GO:0009341">
    <property type="term" value="C:beta-galactosidase complex"/>
    <property type="evidence" value="ECO:0007669"/>
    <property type="project" value="InterPro"/>
</dbReference>
<dbReference type="AlphaFoldDB" id="A0A8J6UB93"/>
<dbReference type="SUPFAM" id="SSF49303">
    <property type="entry name" value="beta-Galactosidase/glucuronidase domain"/>
    <property type="match status" value="2"/>
</dbReference>
<dbReference type="SMART" id="SM01038">
    <property type="entry name" value="Bgal_small_N"/>
    <property type="match status" value="1"/>
</dbReference>
<dbReference type="RefSeq" id="WP_188215728.1">
    <property type="nucleotide sequence ID" value="NZ_BAABGH010000010.1"/>
</dbReference>